<keyword evidence="5" id="KW-0456">Lyase</keyword>
<dbReference type="RefSeq" id="WP_083407439.1">
    <property type="nucleotide sequence ID" value="NZ_LT629971.1"/>
</dbReference>
<evidence type="ECO:0000256" key="2">
    <source>
        <dbReference type="ARBA" id="ARBA00008872"/>
    </source>
</evidence>
<evidence type="ECO:0000256" key="3">
    <source>
        <dbReference type="ARBA" id="ARBA00022793"/>
    </source>
</evidence>
<dbReference type="EC" id="4.1.1.17" evidence="7"/>
<protein>
    <recommendedName>
        <fullName evidence="7">ornithine decarboxylase</fullName>
        <ecNumber evidence="7">4.1.1.17</ecNumber>
    </recommendedName>
</protein>
<evidence type="ECO:0000313" key="12">
    <source>
        <dbReference type="Proteomes" id="UP000182915"/>
    </source>
</evidence>
<dbReference type="InterPro" id="IPR000183">
    <property type="entry name" value="Orn/DAP/Arg_de-COase"/>
</dbReference>
<dbReference type="PROSITE" id="PS00878">
    <property type="entry name" value="ODR_DC_2_1"/>
    <property type="match status" value="1"/>
</dbReference>
<evidence type="ECO:0000256" key="5">
    <source>
        <dbReference type="ARBA" id="ARBA00023239"/>
    </source>
</evidence>
<sequence>MNPLRRAQLREGLREQRDRLTALVARHGTPLLVLQPHLVARRYRQLADALPSFRLHYAVKALPHPLVLSTIAVCGGAFDVATSAEIDQLRALSVPMDRCIDTHPVKKPADIDHAYAAGIRTFVVENPCEAAKFVGRPDDIEVLVRLAFRNPTAKSDLSTKFGVEPAEAELLVKHVLAAGVKFAGFSFHVGSQSATVEPYRAALRGTVELTAHVEDSLGVAARVIDIGGGFPVSYRDQMPDVAALSEIVDDVLGPARDEFTLLAEPGRFLVADCMTLVTSVVGSAVRDGQLWHYLDDGLYGSYSNVMTEDVHPPILALRETDGGAGDHELVTLAGPTCDSADVIARDYPMPDLAVGDLVVSPMMGAYTSVTASRFNGIAPTPIVMA</sequence>
<dbReference type="Pfam" id="PF02784">
    <property type="entry name" value="Orn_Arg_deC_N"/>
    <property type="match status" value="1"/>
</dbReference>
<keyword evidence="12" id="KW-1185">Reference proteome</keyword>
<dbReference type="FunFam" id="3.20.20.10:FF:000008">
    <property type="entry name" value="Ornithine decarboxylase"/>
    <property type="match status" value="1"/>
</dbReference>
<dbReference type="PRINTS" id="PR01179">
    <property type="entry name" value="ODADCRBXLASE"/>
</dbReference>
<evidence type="ECO:0000256" key="4">
    <source>
        <dbReference type="ARBA" id="ARBA00022898"/>
    </source>
</evidence>
<dbReference type="GO" id="GO:0004586">
    <property type="term" value="F:ornithine decarboxylase activity"/>
    <property type="evidence" value="ECO:0007669"/>
    <property type="project" value="UniProtKB-EC"/>
</dbReference>
<dbReference type="STRING" id="370526.SAMN04489835_2518"/>
<feature type="domain" description="Orn/DAP/Arg decarboxylase 2 N-terminal" evidence="10">
    <location>
        <begin position="39"/>
        <end position="271"/>
    </location>
</feature>
<dbReference type="InterPro" id="IPR009006">
    <property type="entry name" value="Ala_racemase/Decarboxylase_C"/>
</dbReference>
<evidence type="ECO:0000256" key="7">
    <source>
        <dbReference type="ARBA" id="ARBA00034138"/>
    </source>
</evidence>
<feature type="active site" description="Proton donor" evidence="9">
    <location>
        <position position="337"/>
    </location>
</feature>
<dbReference type="InterPro" id="IPR022644">
    <property type="entry name" value="De-COase2_N"/>
</dbReference>
<dbReference type="Proteomes" id="UP000182915">
    <property type="component" value="Chromosome I"/>
</dbReference>
<proteinExistence type="inferred from homology"/>
<organism evidence="11 12">
    <name type="scientific">Mycolicibacterium rutilum</name>
    <name type="common">Mycobacterium rutilum</name>
    <dbReference type="NCBI Taxonomy" id="370526"/>
    <lineage>
        <taxon>Bacteria</taxon>
        <taxon>Bacillati</taxon>
        <taxon>Actinomycetota</taxon>
        <taxon>Actinomycetes</taxon>
        <taxon>Mycobacteriales</taxon>
        <taxon>Mycobacteriaceae</taxon>
        <taxon>Mycolicibacterium</taxon>
    </lineage>
</organism>
<keyword evidence="4 9" id="KW-0663">Pyridoxal phosphate</keyword>
<dbReference type="InterPro" id="IPR002433">
    <property type="entry name" value="Orn_de-COase"/>
</dbReference>
<accession>A0A1H6JZV2</accession>
<dbReference type="SUPFAM" id="SSF51419">
    <property type="entry name" value="PLP-binding barrel"/>
    <property type="match status" value="1"/>
</dbReference>
<evidence type="ECO:0000313" key="11">
    <source>
        <dbReference type="EMBL" id="SEH65542.1"/>
    </source>
</evidence>
<dbReference type="GO" id="GO:0005737">
    <property type="term" value="C:cytoplasm"/>
    <property type="evidence" value="ECO:0007669"/>
    <property type="project" value="TreeGrafter"/>
</dbReference>
<name>A0A1H6JZV2_MYCRU</name>
<dbReference type="CDD" id="cd00622">
    <property type="entry name" value="PLPDE_III_ODC"/>
    <property type="match status" value="1"/>
</dbReference>
<dbReference type="InterPro" id="IPR029066">
    <property type="entry name" value="PLP-binding_barrel"/>
</dbReference>
<reference evidence="12" key="1">
    <citation type="submission" date="2016-10" db="EMBL/GenBank/DDBJ databases">
        <authorList>
            <person name="Varghese N."/>
            <person name="Submissions S."/>
        </authorList>
    </citation>
    <scope>NUCLEOTIDE SEQUENCE [LARGE SCALE GENOMIC DNA]</scope>
    <source>
        <strain evidence="12">DSM 45405</strain>
    </source>
</reference>
<dbReference type="GO" id="GO:0033387">
    <property type="term" value="P:putrescine biosynthetic process from arginine, via ornithine"/>
    <property type="evidence" value="ECO:0007669"/>
    <property type="project" value="TreeGrafter"/>
</dbReference>
<dbReference type="PANTHER" id="PTHR11482">
    <property type="entry name" value="ARGININE/DIAMINOPIMELATE/ORNITHINE DECARBOXYLASE"/>
    <property type="match status" value="1"/>
</dbReference>
<comment type="cofactor">
    <cofactor evidence="1 9">
        <name>pyridoxal 5'-phosphate</name>
        <dbReference type="ChEBI" id="CHEBI:597326"/>
    </cofactor>
</comment>
<evidence type="ECO:0000256" key="6">
    <source>
        <dbReference type="ARBA" id="ARBA00034115"/>
    </source>
</evidence>
<evidence type="ECO:0000259" key="10">
    <source>
        <dbReference type="Pfam" id="PF02784"/>
    </source>
</evidence>
<evidence type="ECO:0000256" key="1">
    <source>
        <dbReference type="ARBA" id="ARBA00001933"/>
    </source>
</evidence>
<dbReference type="AlphaFoldDB" id="A0A1H6JZV2"/>
<dbReference type="OrthoDB" id="9802241at2"/>
<evidence type="ECO:0000256" key="9">
    <source>
        <dbReference type="PIRSR" id="PIRSR600183-50"/>
    </source>
</evidence>
<dbReference type="InterPro" id="IPR022653">
    <property type="entry name" value="De-COase2_pyr-phos_BS"/>
</dbReference>
<comment type="catalytic activity">
    <reaction evidence="8">
        <text>L-ornithine + H(+) = putrescine + CO2</text>
        <dbReference type="Rhea" id="RHEA:22964"/>
        <dbReference type="ChEBI" id="CHEBI:15378"/>
        <dbReference type="ChEBI" id="CHEBI:16526"/>
        <dbReference type="ChEBI" id="CHEBI:46911"/>
        <dbReference type="ChEBI" id="CHEBI:326268"/>
        <dbReference type="EC" id="4.1.1.17"/>
    </reaction>
</comment>
<gene>
    <name evidence="11" type="ORF">SAMN04489835_2518</name>
</gene>
<evidence type="ECO:0000256" key="8">
    <source>
        <dbReference type="ARBA" id="ARBA00049127"/>
    </source>
</evidence>
<comment type="similarity">
    <text evidence="2">Belongs to the Orn/Lys/Arg decarboxylase class-II family.</text>
</comment>
<dbReference type="PRINTS" id="PR01182">
    <property type="entry name" value="ORNDCRBXLASE"/>
</dbReference>
<dbReference type="SUPFAM" id="SSF50621">
    <property type="entry name" value="Alanine racemase C-terminal domain-like"/>
    <property type="match status" value="1"/>
</dbReference>
<comment type="pathway">
    <text evidence="6">Amine and polyamine biosynthesis; putrescine biosynthesis via L-ornithine pathway; putrescine from L-ornithine: step 1/1.</text>
</comment>
<keyword evidence="3" id="KW-0210">Decarboxylase</keyword>
<dbReference type="EMBL" id="LT629971">
    <property type="protein sequence ID" value="SEH65542.1"/>
    <property type="molecule type" value="Genomic_DNA"/>
</dbReference>
<feature type="modified residue" description="N6-(pyridoxal phosphate)lysine" evidence="9">
    <location>
        <position position="60"/>
    </location>
</feature>
<dbReference type="Gene3D" id="3.20.20.10">
    <property type="entry name" value="Alanine racemase"/>
    <property type="match status" value="1"/>
</dbReference>
<dbReference type="PANTHER" id="PTHR11482:SF6">
    <property type="entry name" value="ORNITHINE DECARBOXYLASE 1-RELATED"/>
    <property type="match status" value="1"/>
</dbReference>
<dbReference type="Gene3D" id="2.40.37.10">
    <property type="entry name" value="Lyase, Ornithine Decarboxylase, Chain A, domain 1"/>
    <property type="match status" value="1"/>
</dbReference>